<protein>
    <submittedName>
        <fullName evidence="1">Uncharacterized protein</fullName>
    </submittedName>
</protein>
<evidence type="ECO:0000313" key="1">
    <source>
        <dbReference type="EMBL" id="KAJ9112271.1"/>
    </source>
</evidence>
<reference evidence="1" key="1">
    <citation type="submission" date="2023-04" db="EMBL/GenBank/DDBJ databases">
        <title>Draft Genome sequencing of Naganishia species isolated from polar environments using Oxford Nanopore Technology.</title>
        <authorList>
            <person name="Leo P."/>
            <person name="Venkateswaran K."/>
        </authorList>
    </citation>
    <scope>NUCLEOTIDE SEQUENCE</scope>
    <source>
        <strain evidence="1">MNA-CCFEE 5261</strain>
    </source>
</reference>
<proteinExistence type="predicted"/>
<comment type="caution">
    <text evidence="1">The sequence shown here is derived from an EMBL/GenBank/DDBJ whole genome shotgun (WGS) entry which is preliminary data.</text>
</comment>
<name>A0ACC2WN98_9TREE</name>
<organism evidence="1 2">
    <name type="scientific">Naganishia cerealis</name>
    <dbReference type="NCBI Taxonomy" id="610337"/>
    <lineage>
        <taxon>Eukaryota</taxon>
        <taxon>Fungi</taxon>
        <taxon>Dikarya</taxon>
        <taxon>Basidiomycota</taxon>
        <taxon>Agaricomycotina</taxon>
        <taxon>Tremellomycetes</taxon>
        <taxon>Filobasidiales</taxon>
        <taxon>Filobasidiaceae</taxon>
        <taxon>Naganishia</taxon>
    </lineage>
</organism>
<accession>A0ACC2WN98</accession>
<evidence type="ECO:0000313" key="2">
    <source>
        <dbReference type="Proteomes" id="UP001241377"/>
    </source>
</evidence>
<sequence length="136" mass="14272">MNLELRKPAKQRLKEKAQATMAAIDMDDDGQGGMTTATDDGAGTDDTTANTPTSTKALGKKTVVKKEREEEEEDESVASSGEESAESSEDGAYDAAPSTDRGNKNDLRISGRRAAANKQVAYVEGSPGAGSDVDML</sequence>
<dbReference type="EMBL" id="JASBWR010000005">
    <property type="protein sequence ID" value="KAJ9112271.1"/>
    <property type="molecule type" value="Genomic_DNA"/>
</dbReference>
<gene>
    <name evidence="1" type="ORF">QFC19_000690</name>
</gene>
<keyword evidence="2" id="KW-1185">Reference proteome</keyword>
<dbReference type="Proteomes" id="UP001241377">
    <property type="component" value="Unassembled WGS sequence"/>
</dbReference>